<accession>A0AA39QSA3</accession>
<dbReference type="AlphaFoldDB" id="A0AA39QSA3"/>
<dbReference type="PANTHER" id="PTHR44329:SF289">
    <property type="entry name" value="SERINE_THREONINE-PROTEIN KINASE VIK"/>
    <property type="match status" value="1"/>
</dbReference>
<dbReference type="InterPro" id="IPR011009">
    <property type="entry name" value="Kinase-like_dom_sf"/>
</dbReference>
<dbReference type="InterPro" id="IPR000719">
    <property type="entry name" value="Prot_kinase_dom"/>
</dbReference>
<dbReference type="Proteomes" id="UP001166286">
    <property type="component" value="Unassembled WGS sequence"/>
</dbReference>
<gene>
    <name evidence="2" type="ORF">JMJ35_009317</name>
</gene>
<dbReference type="PANTHER" id="PTHR44329">
    <property type="entry name" value="SERINE/THREONINE-PROTEIN KINASE TNNI3K-RELATED"/>
    <property type="match status" value="1"/>
</dbReference>
<evidence type="ECO:0000313" key="3">
    <source>
        <dbReference type="Proteomes" id="UP001166286"/>
    </source>
</evidence>
<proteinExistence type="predicted"/>
<evidence type="ECO:0000259" key="1">
    <source>
        <dbReference type="PROSITE" id="PS50011"/>
    </source>
</evidence>
<sequence length="561" mass="63211">MEPSELVYMTLTSLKAAILCLDERPPDVDKSESPKTLIQWKMYGSSGNGSQFYAYPQFAIGRQPLHIDVYIPDQTQHPPALRLLLQSSATMTCPPNHIAKLGISRHILHALAVWSSQDPEFETKYLSLPFRSRIVVQNIASHVKNIQIGLVPNQELDDELLSLEQLHEFWQSSADQKIDLAVRSIQLSSLKLVEHKNEAISIVSIPLLHDPITPFVLKIIQPDRFASNTTEMYHELKLLLSMTPHENISAWPLYIVTAPPKLGICGFILPYYHGGSLLDALSFRSTIPFLDRVRWSRQITIALLHIHTSTVAKYHADLKPDNVMLTAGGDVKLVDFEQRGGWASWIAPEVAYIWYLAVIAKSTTIPNEVTEHYKSALQRLVDTSPEAASSRDVAWTRLSPCERESSMVFALGKTLWCIFEQQPTIYTDAGQGMTREAATWVDDERSWRFPEFRRTPEEIKGLIKKCTAGADEWCGSRGRSVCIDFGRDIFVPAGDAGSTVEGSQLKTQKAAQKWWKNRVDEAEAFLEARLCGEDYNGIQAAANSRPTLWDILNELEQLEAR</sequence>
<reference evidence="2" key="1">
    <citation type="submission" date="2023-03" db="EMBL/GenBank/DDBJ databases">
        <title>Complete genome of Cladonia borealis.</title>
        <authorList>
            <person name="Park H."/>
        </authorList>
    </citation>
    <scope>NUCLEOTIDE SEQUENCE</scope>
    <source>
        <strain evidence="2">ANT050790</strain>
    </source>
</reference>
<organism evidence="2 3">
    <name type="scientific">Cladonia borealis</name>
    <dbReference type="NCBI Taxonomy" id="184061"/>
    <lineage>
        <taxon>Eukaryota</taxon>
        <taxon>Fungi</taxon>
        <taxon>Dikarya</taxon>
        <taxon>Ascomycota</taxon>
        <taxon>Pezizomycotina</taxon>
        <taxon>Lecanoromycetes</taxon>
        <taxon>OSLEUM clade</taxon>
        <taxon>Lecanoromycetidae</taxon>
        <taxon>Lecanorales</taxon>
        <taxon>Lecanorineae</taxon>
        <taxon>Cladoniaceae</taxon>
        <taxon>Cladonia</taxon>
    </lineage>
</organism>
<protein>
    <recommendedName>
        <fullName evidence="1">Protein kinase domain-containing protein</fullName>
    </recommendedName>
</protein>
<name>A0AA39QSA3_9LECA</name>
<dbReference type="GO" id="GO:0005524">
    <property type="term" value="F:ATP binding"/>
    <property type="evidence" value="ECO:0007669"/>
    <property type="project" value="InterPro"/>
</dbReference>
<keyword evidence="3" id="KW-1185">Reference proteome</keyword>
<dbReference type="SUPFAM" id="SSF56112">
    <property type="entry name" value="Protein kinase-like (PK-like)"/>
    <property type="match status" value="1"/>
</dbReference>
<dbReference type="SMART" id="SM00220">
    <property type="entry name" value="S_TKc"/>
    <property type="match status" value="1"/>
</dbReference>
<comment type="caution">
    <text evidence="2">The sequence shown here is derived from an EMBL/GenBank/DDBJ whole genome shotgun (WGS) entry which is preliminary data.</text>
</comment>
<feature type="domain" description="Protein kinase" evidence="1">
    <location>
        <begin position="176"/>
        <end position="491"/>
    </location>
</feature>
<dbReference type="GO" id="GO:0004674">
    <property type="term" value="F:protein serine/threonine kinase activity"/>
    <property type="evidence" value="ECO:0007669"/>
    <property type="project" value="TreeGrafter"/>
</dbReference>
<dbReference type="Pfam" id="PF00069">
    <property type="entry name" value="Pkinase"/>
    <property type="match status" value="1"/>
</dbReference>
<dbReference type="PROSITE" id="PS50011">
    <property type="entry name" value="PROTEIN_KINASE_DOM"/>
    <property type="match status" value="1"/>
</dbReference>
<dbReference type="Gene3D" id="1.10.510.10">
    <property type="entry name" value="Transferase(Phosphotransferase) domain 1"/>
    <property type="match status" value="1"/>
</dbReference>
<dbReference type="InterPro" id="IPR051681">
    <property type="entry name" value="Ser/Thr_Kinases-Pseudokinases"/>
</dbReference>
<dbReference type="EMBL" id="JAFEKC020000021">
    <property type="protein sequence ID" value="KAK0508233.1"/>
    <property type="molecule type" value="Genomic_DNA"/>
</dbReference>
<evidence type="ECO:0000313" key="2">
    <source>
        <dbReference type="EMBL" id="KAK0508233.1"/>
    </source>
</evidence>